<comment type="caution">
    <text evidence="1">The sequence shown here is derived from an EMBL/GenBank/DDBJ whole genome shotgun (WGS) entry which is preliminary data.</text>
</comment>
<accession>A0AC61R5Y2</accession>
<organism evidence="1 2">
    <name type="scientific">Dubosiella muris</name>
    <dbReference type="NCBI Taxonomy" id="3038133"/>
    <lineage>
        <taxon>Bacteria</taxon>
        <taxon>Bacillati</taxon>
        <taxon>Bacillota</taxon>
        <taxon>Erysipelotrichia</taxon>
        <taxon>Erysipelotrichales</taxon>
        <taxon>Erysipelotrichaceae</taxon>
        <taxon>Dubosiella</taxon>
    </lineage>
</organism>
<name>A0AC61R5Y2_9FIRM</name>
<protein>
    <submittedName>
        <fullName evidence="1">VanZ family protein</fullName>
    </submittedName>
</protein>
<proteinExistence type="predicted"/>
<evidence type="ECO:0000313" key="1">
    <source>
        <dbReference type="EMBL" id="TGY64997.1"/>
    </source>
</evidence>
<reference evidence="1" key="1">
    <citation type="submission" date="2019-04" db="EMBL/GenBank/DDBJ databases">
        <title>Microbes associate with the intestines of laboratory mice.</title>
        <authorList>
            <person name="Navarre W."/>
            <person name="Wong E."/>
            <person name="Huang K."/>
            <person name="Tropini C."/>
            <person name="Ng K."/>
            <person name="Yu B."/>
        </authorList>
    </citation>
    <scope>NUCLEOTIDE SEQUENCE</scope>
    <source>
        <strain evidence="1">NM09_H32</strain>
    </source>
</reference>
<dbReference type="Proteomes" id="UP000308836">
    <property type="component" value="Unassembled WGS sequence"/>
</dbReference>
<gene>
    <name evidence="1" type="ORF">E5336_10885</name>
</gene>
<dbReference type="EMBL" id="SRYG01000026">
    <property type="protein sequence ID" value="TGY64997.1"/>
    <property type="molecule type" value="Genomic_DNA"/>
</dbReference>
<evidence type="ECO:0000313" key="2">
    <source>
        <dbReference type="Proteomes" id="UP000308836"/>
    </source>
</evidence>
<keyword evidence="2" id="KW-1185">Reference proteome</keyword>
<sequence length="185" mass="20453">MKKKKNIVLRILCAMLFVLLSGIIMLSIYTLSNEDGFDSSVRSESVTESLKQEVKDRLENTPEGVALSERIKGIVIRFSPYGSDWNANVRKLAHFSIYFALASMIYITLAILGCKKLSRIFLTVLACGVFAVFDELHQGDVMGRTMSKRDVLIDMLGACTAIGGLTVISIVYSLISWVGKGIFES</sequence>